<dbReference type="RefSeq" id="WP_092325311.1">
    <property type="nucleotide sequence ID" value="NZ_FNFU01000035.1"/>
</dbReference>
<feature type="transmembrane region" description="Helical" evidence="1">
    <location>
        <begin position="204"/>
        <end position="225"/>
    </location>
</feature>
<organism evidence="2 3">
    <name type="scientific">Cryobacterium psychrotolerans</name>
    <dbReference type="NCBI Taxonomy" id="386301"/>
    <lineage>
        <taxon>Bacteria</taxon>
        <taxon>Bacillati</taxon>
        <taxon>Actinomycetota</taxon>
        <taxon>Actinomycetes</taxon>
        <taxon>Micrococcales</taxon>
        <taxon>Microbacteriaceae</taxon>
        <taxon>Cryobacterium</taxon>
    </lineage>
</organism>
<accession>A0A1G9HR24</accession>
<feature type="transmembrane region" description="Helical" evidence="1">
    <location>
        <begin position="42"/>
        <end position="59"/>
    </location>
</feature>
<sequence length="264" mass="28280">MWLTVAAAVLALVGSIVGLVNPMAAYGRETELLFNAAIAQDLVNGLLVAPLLVVLAVLARRGSLKSWLMLIGFLSFTVYNYAIYTFSIQFGALFLVWVTVLGLSIFSLIGSIATVLPVAASAGRSATRLTGWVLMGTSSLFALLWSSEIIPNLRAGAPSTSAAQWNVPTNPVHVLDLAFFLPAVFTSGALLIRNHQLGHATAIGSLAFLGLTTLPILVTPVVSYFQDDPAGWWIMAPIGLLAIVLWGALFRQLHAVRRQRVQRA</sequence>
<evidence type="ECO:0000313" key="2">
    <source>
        <dbReference type="EMBL" id="SDL15003.1"/>
    </source>
</evidence>
<feature type="transmembrane region" description="Helical" evidence="1">
    <location>
        <begin position="132"/>
        <end position="153"/>
    </location>
</feature>
<keyword evidence="1" id="KW-0812">Transmembrane</keyword>
<feature type="transmembrane region" description="Helical" evidence="1">
    <location>
        <begin position="231"/>
        <end position="250"/>
    </location>
</feature>
<keyword evidence="1" id="KW-0472">Membrane</keyword>
<dbReference type="Proteomes" id="UP000198701">
    <property type="component" value="Unassembled WGS sequence"/>
</dbReference>
<feature type="transmembrane region" description="Helical" evidence="1">
    <location>
        <begin position="90"/>
        <end position="120"/>
    </location>
</feature>
<dbReference type="OrthoDB" id="4945830at2"/>
<keyword evidence="3" id="KW-1185">Reference proteome</keyword>
<feature type="transmembrane region" description="Helical" evidence="1">
    <location>
        <begin position="173"/>
        <end position="192"/>
    </location>
</feature>
<evidence type="ECO:0000313" key="3">
    <source>
        <dbReference type="Proteomes" id="UP000198701"/>
    </source>
</evidence>
<name>A0A1G9HR24_9MICO</name>
<evidence type="ECO:0000256" key="1">
    <source>
        <dbReference type="SAM" id="Phobius"/>
    </source>
</evidence>
<reference evidence="2 3" key="1">
    <citation type="submission" date="2016-10" db="EMBL/GenBank/DDBJ databases">
        <authorList>
            <person name="de Groot N.N."/>
        </authorList>
    </citation>
    <scope>NUCLEOTIDE SEQUENCE [LARGE SCALE GENOMIC DNA]</scope>
    <source>
        <strain evidence="2 3">CGMCC 1.5382</strain>
    </source>
</reference>
<gene>
    <name evidence="2" type="ORF">SAMN05216282_1357</name>
</gene>
<evidence type="ECO:0008006" key="4">
    <source>
        <dbReference type="Google" id="ProtNLM"/>
    </source>
</evidence>
<proteinExistence type="predicted"/>
<keyword evidence="1" id="KW-1133">Transmembrane helix</keyword>
<feature type="transmembrane region" description="Helical" evidence="1">
    <location>
        <begin position="66"/>
        <end position="84"/>
    </location>
</feature>
<dbReference type="EMBL" id="FNFU01000035">
    <property type="protein sequence ID" value="SDL15003.1"/>
    <property type="molecule type" value="Genomic_DNA"/>
</dbReference>
<dbReference type="AlphaFoldDB" id="A0A1G9HR24"/>
<protein>
    <recommendedName>
        <fullName evidence="4">DUF998 domain-containing protein</fullName>
    </recommendedName>
</protein>